<dbReference type="EMBL" id="JACASE010000003">
    <property type="protein sequence ID" value="KAF6485221.1"/>
    <property type="molecule type" value="Genomic_DNA"/>
</dbReference>
<comment type="caution">
    <text evidence="1">The sequence shown here is derived from an EMBL/GenBank/DDBJ whole genome shotgun (WGS) entry which is preliminary data.</text>
</comment>
<dbReference type="AlphaFoldDB" id="A0A7J8ILP8"/>
<proteinExistence type="predicted"/>
<protein>
    <submittedName>
        <fullName evidence="1">Uncharacterized protein</fullName>
    </submittedName>
</protein>
<evidence type="ECO:0000313" key="1">
    <source>
        <dbReference type="EMBL" id="KAF6485221.1"/>
    </source>
</evidence>
<keyword evidence="2" id="KW-1185">Reference proteome</keyword>
<evidence type="ECO:0000313" key="2">
    <source>
        <dbReference type="Proteomes" id="UP000593571"/>
    </source>
</evidence>
<dbReference type="Proteomes" id="UP000593571">
    <property type="component" value="Unassembled WGS sequence"/>
</dbReference>
<accession>A0A7J8ILP8</accession>
<sequence>MHGEPPAPPIRPALAAQKLPRALTRQGVLGGAWRSRVCQDTCQGPSSGALGMACWTCLGRARTSDGGVRAPPETASQIVRRVIELANPKPKPALSPEPRPIYDRLQRVGSRFKVPCPREKPFHRSGREASP</sequence>
<reference evidence="1 2" key="1">
    <citation type="journal article" date="2020" name="Nature">
        <title>Six reference-quality genomes reveal evolution of bat adaptations.</title>
        <authorList>
            <person name="Jebb D."/>
            <person name="Huang Z."/>
            <person name="Pippel M."/>
            <person name="Hughes G.M."/>
            <person name="Lavrichenko K."/>
            <person name="Devanna P."/>
            <person name="Winkler S."/>
            <person name="Jermiin L.S."/>
            <person name="Skirmuntt E.C."/>
            <person name="Katzourakis A."/>
            <person name="Burkitt-Gray L."/>
            <person name="Ray D.A."/>
            <person name="Sullivan K.A.M."/>
            <person name="Roscito J.G."/>
            <person name="Kirilenko B.M."/>
            <person name="Davalos L.M."/>
            <person name="Corthals A.P."/>
            <person name="Power M.L."/>
            <person name="Jones G."/>
            <person name="Ransome R.D."/>
            <person name="Dechmann D.K.N."/>
            <person name="Locatelli A.G."/>
            <person name="Puechmaille S.J."/>
            <person name="Fedrigo O."/>
            <person name="Jarvis E.D."/>
            <person name="Hiller M."/>
            <person name="Vernes S.C."/>
            <person name="Myers E.W."/>
            <person name="Teeling E.C."/>
        </authorList>
    </citation>
    <scope>NUCLEOTIDE SEQUENCE [LARGE SCALE GENOMIC DNA]</scope>
    <source>
        <strain evidence="1">MRouAeg1</strain>
        <tissue evidence="1">Muscle</tissue>
    </source>
</reference>
<organism evidence="1 2">
    <name type="scientific">Rousettus aegyptiacus</name>
    <name type="common">Egyptian fruit bat</name>
    <name type="synonym">Pteropus aegyptiacus</name>
    <dbReference type="NCBI Taxonomy" id="9407"/>
    <lineage>
        <taxon>Eukaryota</taxon>
        <taxon>Metazoa</taxon>
        <taxon>Chordata</taxon>
        <taxon>Craniata</taxon>
        <taxon>Vertebrata</taxon>
        <taxon>Euteleostomi</taxon>
        <taxon>Mammalia</taxon>
        <taxon>Eutheria</taxon>
        <taxon>Laurasiatheria</taxon>
        <taxon>Chiroptera</taxon>
        <taxon>Yinpterochiroptera</taxon>
        <taxon>Pteropodoidea</taxon>
        <taxon>Pteropodidae</taxon>
        <taxon>Rousettinae</taxon>
        <taxon>Rousettus</taxon>
    </lineage>
</organism>
<gene>
    <name evidence="1" type="ORF">HJG63_010479</name>
</gene>
<name>A0A7J8ILP8_ROUAE</name>